<feature type="compositionally biased region" description="Polar residues" evidence="14">
    <location>
        <begin position="773"/>
        <end position="784"/>
    </location>
</feature>
<dbReference type="PANTHER" id="PTHR32282">
    <property type="entry name" value="BINDING PROTEIN TRANSPEPTIDASE, PUTATIVE-RELATED"/>
    <property type="match status" value="1"/>
</dbReference>
<keyword evidence="7" id="KW-0378">Hydrolase</keyword>
<keyword evidence="8" id="KW-0133">Cell shape</keyword>
<feature type="domain" description="Penicillin-binding protein transpeptidase" evidence="15">
    <location>
        <begin position="378"/>
        <end position="655"/>
    </location>
</feature>
<proteinExistence type="inferred from homology"/>
<evidence type="ECO:0000256" key="2">
    <source>
        <dbReference type="ARBA" id="ARBA00007739"/>
    </source>
</evidence>
<keyword evidence="9" id="KW-0573">Peptidoglycan synthesis</keyword>
<sequence length="840" mass="86180">MRAGRTTNIASVIKLLGAFVATSMVLGLLVAGVAMPAVGAAGQVARSGIDVFDSLPDSFTAAPLSQQSRIVAYDGSLLSTPYDENRVIVPLSAVSPIMRKAQVAIEDSRFYEHGGMDMRGVVRAVVSNAQGDVVQGGSTLTQQYVKQLLTETALQNGDTAAAASAQARSGLAGLTRKLQELKYSIELEKRLSKDQILQGYLNIVYYGDQAYGVEAASQHYFGHPASKLTLVEAATLAGLTQNPGTTDPVHYPAKAQARRNVVLDRMLELGVITQKDHDVAKSTPIAKTLRVTSPRSSCAGAGQFAYFCQYALAYLLKSPEMAVLGKTQKEREEKIYNGGLTIKTTLNPALAQVMKQQIEARVPEANDVRGIHIGSAGVTLDPNTGAVQGIAQNTTYTTASQTWDKTSVNWSVDQMYGGSGGFQFGSTEKAFALVTALEAGLPINTRVQAREAGPGKPTFYTSKEFPGGDDQCGLAGRAPWSVKNEANGEGGNLTLSQATAKSVNTAFVALVQQLGACKVRDTEVKLGLHKANGQPIPQNPPAIILGAAEVSPMTVANAYGVMAAGGKLCTASPISSITDANGKAIKVPQLGKDNCKQVVEPDIAAGVAAIMKATLASGGTASTSALAGGRPAAGKTGTSDGNNETWFVGYTPQLVTAVWTGTPLENSSVLDNITLAGQFYRVVYGSAISAPIWKGIMDYALQNQPATDFPAPSAVIANGNIQPFSPSPIGYSVANATAILQSQGFQVQVGGTIASNYRPGVVAGTLPRGSAPVGSTVTLLTSSGPAPRTQTQQQPPAGGAGGGGGAGNTGPGGGQGNGGPGGGNGGGAAGGATGTPPGQG</sequence>
<evidence type="ECO:0000256" key="1">
    <source>
        <dbReference type="ARBA" id="ARBA00007090"/>
    </source>
</evidence>
<dbReference type="Gene3D" id="1.10.3810.10">
    <property type="entry name" value="Biosynthetic peptidoglycan transglycosylase-like"/>
    <property type="match status" value="1"/>
</dbReference>
<evidence type="ECO:0000259" key="15">
    <source>
        <dbReference type="Pfam" id="PF00905"/>
    </source>
</evidence>
<dbReference type="FunFam" id="1.10.3810.10:FF:000001">
    <property type="entry name" value="Penicillin-binding protein 1A"/>
    <property type="match status" value="1"/>
</dbReference>
<comment type="similarity">
    <text evidence="2">In the N-terminal section; belongs to the glycosyltransferase 51 family.</text>
</comment>
<feature type="compositionally biased region" description="Low complexity" evidence="14">
    <location>
        <begin position="620"/>
        <end position="629"/>
    </location>
</feature>
<dbReference type="Proteomes" id="UP000317893">
    <property type="component" value="Unassembled WGS sequence"/>
</dbReference>
<dbReference type="InterPro" id="IPR001264">
    <property type="entry name" value="Glyco_trans_51"/>
</dbReference>
<keyword evidence="10" id="KW-0511">Multifunctional enzyme</keyword>
<keyword evidence="6" id="KW-0808">Transferase</keyword>
<organism evidence="17 18">
    <name type="scientific">Lapillicoccus jejuensis</name>
    <dbReference type="NCBI Taxonomy" id="402171"/>
    <lineage>
        <taxon>Bacteria</taxon>
        <taxon>Bacillati</taxon>
        <taxon>Actinomycetota</taxon>
        <taxon>Actinomycetes</taxon>
        <taxon>Micrococcales</taxon>
        <taxon>Intrasporangiaceae</taxon>
        <taxon>Lapillicoccus</taxon>
    </lineage>
</organism>
<dbReference type="GO" id="GO:0009252">
    <property type="term" value="P:peptidoglycan biosynthetic process"/>
    <property type="evidence" value="ECO:0007669"/>
    <property type="project" value="UniProtKB-KW"/>
</dbReference>
<evidence type="ECO:0000259" key="16">
    <source>
        <dbReference type="Pfam" id="PF00912"/>
    </source>
</evidence>
<keyword evidence="4" id="KW-0645">Protease</keyword>
<keyword evidence="11" id="KW-0961">Cell wall biogenesis/degradation</keyword>
<dbReference type="SUPFAM" id="SSF56601">
    <property type="entry name" value="beta-lactamase/transpeptidase-like"/>
    <property type="match status" value="1"/>
</dbReference>
<dbReference type="SUPFAM" id="SSF53955">
    <property type="entry name" value="Lysozyme-like"/>
    <property type="match status" value="1"/>
</dbReference>
<evidence type="ECO:0000256" key="13">
    <source>
        <dbReference type="ARBA" id="ARBA00049902"/>
    </source>
</evidence>
<dbReference type="InterPro" id="IPR023346">
    <property type="entry name" value="Lysozyme-like_dom_sf"/>
</dbReference>
<dbReference type="InterPro" id="IPR012338">
    <property type="entry name" value="Beta-lactam/transpept-like"/>
</dbReference>
<evidence type="ECO:0000313" key="18">
    <source>
        <dbReference type="Proteomes" id="UP000317893"/>
    </source>
</evidence>
<dbReference type="GO" id="GO:0009002">
    <property type="term" value="F:serine-type D-Ala-D-Ala carboxypeptidase activity"/>
    <property type="evidence" value="ECO:0007669"/>
    <property type="project" value="UniProtKB-EC"/>
</dbReference>
<protein>
    <submittedName>
        <fullName evidence="17">Membrane peptidoglycan carboxypeptidase</fullName>
    </submittedName>
</protein>
<dbReference type="InterPro" id="IPR050396">
    <property type="entry name" value="Glycosyltr_51/Transpeptidase"/>
</dbReference>
<dbReference type="GO" id="GO:0071555">
    <property type="term" value="P:cell wall organization"/>
    <property type="evidence" value="ECO:0007669"/>
    <property type="project" value="UniProtKB-KW"/>
</dbReference>
<accession>A0A542DXW0</accession>
<dbReference type="GO" id="GO:0008658">
    <property type="term" value="F:penicillin binding"/>
    <property type="evidence" value="ECO:0007669"/>
    <property type="project" value="InterPro"/>
</dbReference>
<keyword evidence="18" id="KW-1185">Reference proteome</keyword>
<dbReference type="Pfam" id="PF00905">
    <property type="entry name" value="Transpeptidase"/>
    <property type="match status" value="1"/>
</dbReference>
<evidence type="ECO:0000256" key="3">
    <source>
        <dbReference type="ARBA" id="ARBA00022645"/>
    </source>
</evidence>
<gene>
    <name evidence="17" type="ORF">FB458_0992</name>
</gene>
<dbReference type="AlphaFoldDB" id="A0A542DXW0"/>
<evidence type="ECO:0000256" key="6">
    <source>
        <dbReference type="ARBA" id="ARBA00022679"/>
    </source>
</evidence>
<dbReference type="GO" id="GO:0006508">
    <property type="term" value="P:proteolysis"/>
    <property type="evidence" value="ECO:0007669"/>
    <property type="project" value="UniProtKB-KW"/>
</dbReference>
<evidence type="ECO:0000256" key="7">
    <source>
        <dbReference type="ARBA" id="ARBA00022801"/>
    </source>
</evidence>
<dbReference type="PANTHER" id="PTHR32282:SF33">
    <property type="entry name" value="PEPTIDOGLYCAN GLYCOSYLTRANSFERASE"/>
    <property type="match status" value="1"/>
</dbReference>
<feature type="compositionally biased region" description="Gly residues" evidence="14">
    <location>
        <begin position="798"/>
        <end position="833"/>
    </location>
</feature>
<evidence type="ECO:0000256" key="11">
    <source>
        <dbReference type="ARBA" id="ARBA00023316"/>
    </source>
</evidence>
<feature type="domain" description="Glycosyl transferase family 51" evidence="16">
    <location>
        <begin position="78"/>
        <end position="266"/>
    </location>
</feature>
<comment type="caution">
    <text evidence="17">The sequence shown here is derived from an EMBL/GenBank/DDBJ whole genome shotgun (WGS) entry which is preliminary data.</text>
</comment>
<name>A0A542DXW0_9MICO</name>
<dbReference type="GO" id="GO:0008955">
    <property type="term" value="F:peptidoglycan glycosyltransferase activity"/>
    <property type="evidence" value="ECO:0007669"/>
    <property type="project" value="UniProtKB-EC"/>
</dbReference>
<evidence type="ECO:0000256" key="14">
    <source>
        <dbReference type="SAM" id="MobiDB-lite"/>
    </source>
</evidence>
<comment type="catalytic activity">
    <reaction evidence="12">
        <text>Preferential cleavage: (Ac)2-L-Lys-D-Ala-|-D-Ala. Also transpeptidation of peptidyl-alanyl moieties that are N-acyl substituents of D-alanine.</text>
        <dbReference type="EC" id="3.4.16.4"/>
    </reaction>
</comment>
<dbReference type="GO" id="GO:0008360">
    <property type="term" value="P:regulation of cell shape"/>
    <property type="evidence" value="ECO:0007669"/>
    <property type="project" value="UniProtKB-KW"/>
</dbReference>
<feature type="region of interest" description="Disordered" evidence="14">
    <location>
        <begin position="620"/>
        <end position="640"/>
    </location>
</feature>
<dbReference type="InterPro" id="IPR001460">
    <property type="entry name" value="PCN-bd_Tpept"/>
</dbReference>
<evidence type="ECO:0000256" key="12">
    <source>
        <dbReference type="ARBA" id="ARBA00034000"/>
    </source>
</evidence>
<keyword evidence="3 17" id="KW-0121">Carboxypeptidase</keyword>
<dbReference type="EMBL" id="VFMN01000001">
    <property type="protein sequence ID" value="TQJ07921.1"/>
    <property type="molecule type" value="Genomic_DNA"/>
</dbReference>
<dbReference type="RefSeq" id="WP_211355932.1">
    <property type="nucleotide sequence ID" value="NZ_BAAAPR010000013.1"/>
</dbReference>
<comment type="catalytic activity">
    <reaction evidence="13">
        <text>[GlcNAc-(1-&gt;4)-Mur2Ac(oyl-L-Ala-gamma-D-Glu-L-Lys-D-Ala-D-Ala)](n)-di-trans,octa-cis-undecaprenyl diphosphate + beta-D-GlcNAc-(1-&gt;4)-Mur2Ac(oyl-L-Ala-gamma-D-Glu-L-Lys-D-Ala-D-Ala)-di-trans,octa-cis-undecaprenyl diphosphate = [GlcNAc-(1-&gt;4)-Mur2Ac(oyl-L-Ala-gamma-D-Glu-L-Lys-D-Ala-D-Ala)](n+1)-di-trans,octa-cis-undecaprenyl diphosphate + di-trans,octa-cis-undecaprenyl diphosphate + H(+)</text>
        <dbReference type="Rhea" id="RHEA:23708"/>
        <dbReference type="Rhea" id="RHEA-COMP:9602"/>
        <dbReference type="Rhea" id="RHEA-COMP:9603"/>
        <dbReference type="ChEBI" id="CHEBI:15378"/>
        <dbReference type="ChEBI" id="CHEBI:58405"/>
        <dbReference type="ChEBI" id="CHEBI:60033"/>
        <dbReference type="ChEBI" id="CHEBI:78435"/>
        <dbReference type="EC" id="2.4.99.28"/>
    </reaction>
</comment>
<evidence type="ECO:0000256" key="8">
    <source>
        <dbReference type="ARBA" id="ARBA00022960"/>
    </source>
</evidence>
<evidence type="ECO:0000313" key="17">
    <source>
        <dbReference type="EMBL" id="TQJ07921.1"/>
    </source>
</evidence>
<reference evidence="17 18" key="1">
    <citation type="submission" date="2019-06" db="EMBL/GenBank/DDBJ databases">
        <title>Sequencing the genomes of 1000 actinobacteria strains.</title>
        <authorList>
            <person name="Klenk H.-P."/>
        </authorList>
    </citation>
    <scope>NUCLEOTIDE SEQUENCE [LARGE SCALE GENOMIC DNA]</scope>
    <source>
        <strain evidence="17 18">DSM 18607</strain>
    </source>
</reference>
<feature type="region of interest" description="Disordered" evidence="14">
    <location>
        <begin position="772"/>
        <end position="840"/>
    </location>
</feature>
<dbReference type="Gene3D" id="3.30.10.20">
    <property type="match status" value="1"/>
</dbReference>
<keyword evidence="5" id="KW-0328">Glycosyltransferase</keyword>
<evidence type="ECO:0000256" key="5">
    <source>
        <dbReference type="ARBA" id="ARBA00022676"/>
    </source>
</evidence>
<dbReference type="Gene3D" id="3.40.710.10">
    <property type="entry name" value="DD-peptidase/beta-lactamase superfamily"/>
    <property type="match status" value="1"/>
</dbReference>
<evidence type="ECO:0000256" key="4">
    <source>
        <dbReference type="ARBA" id="ARBA00022670"/>
    </source>
</evidence>
<dbReference type="Pfam" id="PF00912">
    <property type="entry name" value="Transgly"/>
    <property type="match status" value="1"/>
</dbReference>
<comment type="similarity">
    <text evidence="1">In the C-terminal section; belongs to the transpeptidase family.</text>
</comment>
<dbReference type="InterPro" id="IPR036950">
    <property type="entry name" value="PBP_transglycosylase"/>
</dbReference>
<dbReference type="GO" id="GO:0030288">
    <property type="term" value="C:outer membrane-bounded periplasmic space"/>
    <property type="evidence" value="ECO:0007669"/>
    <property type="project" value="TreeGrafter"/>
</dbReference>
<evidence type="ECO:0000256" key="10">
    <source>
        <dbReference type="ARBA" id="ARBA00023268"/>
    </source>
</evidence>
<evidence type="ECO:0000256" key="9">
    <source>
        <dbReference type="ARBA" id="ARBA00022984"/>
    </source>
</evidence>